<accession>A0AAD7Z6N8</accession>
<gene>
    <name evidence="1" type="ORF">L9F63_008095</name>
</gene>
<dbReference type="EMBL" id="JASPKZ010010265">
    <property type="protein sequence ID" value="KAJ9574725.1"/>
    <property type="molecule type" value="Genomic_DNA"/>
</dbReference>
<proteinExistence type="predicted"/>
<name>A0AAD7Z6N8_DIPPU</name>
<organism evidence="1 2">
    <name type="scientific">Diploptera punctata</name>
    <name type="common">Pacific beetle cockroach</name>
    <dbReference type="NCBI Taxonomy" id="6984"/>
    <lineage>
        <taxon>Eukaryota</taxon>
        <taxon>Metazoa</taxon>
        <taxon>Ecdysozoa</taxon>
        <taxon>Arthropoda</taxon>
        <taxon>Hexapoda</taxon>
        <taxon>Insecta</taxon>
        <taxon>Pterygota</taxon>
        <taxon>Neoptera</taxon>
        <taxon>Polyneoptera</taxon>
        <taxon>Dictyoptera</taxon>
        <taxon>Blattodea</taxon>
        <taxon>Blaberoidea</taxon>
        <taxon>Blaberidae</taxon>
        <taxon>Diplopterinae</taxon>
        <taxon>Diploptera</taxon>
    </lineage>
</organism>
<evidence type="ECO:0000313" key="1">
    <source>
        <dbReference type="EMBL" id="KAJ9574725.1"/>
    </source>
</evidence>
<reference evidence="1" key="2">
    <citation type="submission" date="2023-05" db="EMBL/GenBank/DDBJ databases">
        <authorList>
            <person name="Fouks B."/>
        </authorList>
    </citation>
    <scope>NUCLEOTIDE SEQUENCE</scope>
    <source>
        <strain evidence="1">Stay&amp;Tobe</strain>
        <tissue evidence="1">Testes</tissue>
    </source>
</reference>
<sequence length="107" mass="12352">EIGSRHFLDFVISGPIRFSKNSKSLAVILTKFSCSRKLETVQKMTRNMCRNMLRIMCLQLVGMETSLAHTQRFKIPYPTGNQTRVARVEVKSVIPDSDHSLIRDQRR</sequence>
<dbReference type="Proteomes" id="UP001233999">
    <property type="component" value="Unassembled WGS sequence"/>
</dbReference>
<evidence type="ECO:0000313" key="2">
    <source>
        <dbReference type="Proteomes" id="UP001233999"/>
    </source>
</evidence>
<comment type="caution">
    <text evidence="1">The sequence shown here is derived from an EMBL/GenBank/DDBJ whole genome shotgun (WGS) entry which is preliminary data.</text>
</comment>
<reference evidence="1" key="1">
    <citation type="journal article" date="2023" name="IScience">
        <title>Live-bearing cockroach genome reveals convergent evolutionary mechanisms linked to viviparity in insects and beyond.</title>
        <authorList>
            <person name="Fouks B."/>
            <person name="Harrison M.C."/>
            <person name="Mikhailova A.A."/>
            <person name="Marchal E."/>
            <person name="English S."/>
            <person name="Carruthers M."/>
            <person name="Jennings E.C."/>
            <person name="Chiamaka E.L."/>
            <person name="Frigard R.A."/>
            <person name="Pippel M."/>
            <person name="Attardo G.M."/>
            <person name="Benoit J.B."/>
            <person name="Bornberg-Bauer E."/>
            <person name="Tobe S.S."/>
        </authorList>
    </citation>
    <scope>NUCLEOTIDE SEQUENCE</scope>
    <source>
        <strain evidence="1">Stay&amp;Tobe</strain>
    </source>
</reference>
<keyword evidence="2" id="KW-1185">Reference proteome</keyword>
<dbReference type="AlphaFoldDB" id="A0AAD7Z6N8"/>
<feature type="non-terminal residue" evidence="1">
    <location>
        <position position="1"/>
    </location>
</feature>
<protein>
    <submittedName>
        <fullName evidence="1">Uncharacterized protein</fullName>
    </submittedName>
</protein>
<feature type="non-terminal residue" evidence="1">
    <location>
        <position position="107"/>
    </location>
</feature>